<dbReference type="GO" id="GO:0045881">
    <property type="term" value="P:positive regulation of sporulation resulting in formation of a cellular spore"/>
    <property type="evidence" value="ECO:0007669"/>
    <property type="project" value="TreeGrafter"/>
</dbReference>
<dbReference type="InterPro" id="IPR036086">
    <property type="entry name" value="ParB/Sulfiredoxin_sf"/>
</dbReference>
<proteinExistence type="inferred from homology"/>
<dbReference type="InterPro" id="IPR003115">
    <property type="entry name" value="ParB_N"/>
</dbReference>
<name>A0A2I9D3D1_9DEIO</name>
<evidence type="ECO:0000313" key="4">
    <source>
        <dbReference type="EMBL" id="GBF04700.1"/>
    </source>
</evidence>
<protein>
    <submittedName>
        <fullName evidence="4">ParB-like partition protein</fullName>
    </submittedName>
</protein>
<evidence type="ECO:0000313" key="5">
    <source>
        <dbReference type="Proteomes" id="UP000236569"/>
    </source>
</evidence>
<dbReference type="Gene3D" id="3.90.1530.30">
    <property type="match status" value="1"/>
</dbReference>
<keyword evidence="5" id="KW-1185">Reference proteome</keyword>
<dbReference type="SUPFAM" id="SSF110849">
    <property type="entry name" value="ParB/Sulfiredoxin"/>
    <property type="match status" value="1"/>
</dbReference>
<dbReference type="Pfam" id="PF02195">
    <property type="entry name" value="ParB_N"/>
    <property type="match status" value="1"/>
</dbReference>
<evidence type="ECO:0000259" key="3">
    <source>
        <dbReference type="Pfam" id="PF02195"/>
    </source>
</evidence>
<dbReference type="InterPro" id="IPR050336">
    <property type="entry name" value="Chromosome_partition/occlusion"/>
</dbReference>
<dbReference type="SUPFAM" id="SSF109709">
    <property type="entry name" value="KorB DNA-binding domain-like"/>
    <property type="match status" value="1"/>
</dbReference>
<feature type="region of interest" description="Disordered" evidence="2">
    <location>
        <begin position="260"/>
        <end position="296"/>
    </location>
</feature>
<comment type="similarity">
    <text evidence="1">Belongs to the ParB family.</text>
</comment>
<dbReference type="NCBIfam" id="TIGR00180">
    <property type="entry name" value="parB_part"/>
    <property type="match status" value="1"/>
</dbReference>
<dbReference type="EMBL" id="BFAG01000002">
    <property type="protein sequence ID" value="GBF04700.1"/>
    <property type="molecule type" value="Genomic_DNA"/>
</dbReference>
<dbReference type="PANTHER" id="PTHR33375">
    <property type="entry name" value="CHROMOSOME-PARTITIONING PROTEIN PARB-RELATED"/>
    <property type="match status" value="1"/>
</dbReference>
<sequence>MTLSGHLFSAPLHTEIQMVPVRLIEEPDTQEVNPGIERLGVMQSVLLKLSGHSERPYRIVDGKRRVRSALNYGIEQVPALITDGTRGQIAAASAILNAARSSHPLDEARNWQIALEEGQFGDVKELAAHVRISVQTIRKRLRLLTLPEDLLAHIGVSIAEGVAERMANLAPEYREQAIRAAERRLDAGEKFTAADLKESQTARARDFEESLDTLFGPEPLLAVPRDPLTELVQEVRRLAALGGVELPALVRALARGVPGLNEPSSTPAEPPASPRLTVTHRPGRVNLGLRPSERLP</sequence>
<evidence type="ECO:0000256" key="1">
    <source>
        <dbReference type="ARBA" id="ARBA00006295"/>
    </source>
</evidence>
<dbReference type="OrthoDB" id="66563at2"/>
<evidence type="ECO:0000256" key="2">
    <source>
        <dbReference type="SAM" id="MobiDB-lite"/>
    </source>
</evidence>
<dbReference type="AlphaFoldDB" id="A0A2I9D3D1"/>
<dbReference type="Proteomes" id="UP000236569">
    <property type="component" value="Unassembled WGS sequence"/>
</dbReference>
<dbReference type="GO" id="GO:0005694">
    <property type="term" value="C:chromosome"/>
    <property type="evidence" value="ECO:0007669"/>
    <property type="project" value="TreeGrafter"/>
</dbReference>
<reference evidence="5" key="1">
    <citation type="submission" date="2018-01" db="EMBL/GenBank/DDBJ databases">
        <title>Draft Genome Sequence of the Radioresistant Bacterium Deinococcus aerius TR0125, Isolated from the Higher Atmosphere above Japan.</title>
        <authorList>
            <person name="Satoh K."/>
            <person name="Arai H."/>
            <person name="Sanzen T."/>
            <person name="Kawaguchi Y."/>
            <person name="Hayashi H."/>
            <person name="Yokobori S."/>
            <person name="Yamagishi A."/>
            <person name="Oono Y."/>
            <person name="Narumi I."/>
        </authorList>
    </citation>
    <scope>NUCLEOTIDE SEQUENCE [LARGE SCALE GENOMIC DNA]</scope>
    <source>
        <strain evidence="5">TR0125</strain>
    </source>
</reference>
<gene>
    <name evidence="4" type="ORF">DAERI_020297</name>
</gene>
<comment type="caution">
    <text evidence="4">The sequence shown here is derived from an EMBL/GenBank/DDBJ whole genome shotgun (WGS) entry which is preliminary data.</text>
</comment>
<dbReference type="PANTHER" id="PTHR33375:SF1">
    <property type="entry name" value="CHROMOSOME-PARTITIONING PROTEIN PARB-RELATED"/>
    <property type="match status" value="1"/>
</dbReference>
<dbReference type="Gene3D" id="1.10.10.2830">
    <property type="match status" value="1"/>
</dbReference>
<organism evidence="4 5">
    <name type="scientific">Deinococcus aerius</name>
    <dbReference type="NCBI Taxonomy" id="200253"/>
    <lineage>
        <taxon>Bacteria</taxon>
        <taxon>Thermotogati</taxon>
        <taxon>Deinococcota</taxon>
        <taxon>Deinococci</taxon>
        <taxon>Deinococcales</taxon>
        <taxon>Deinococcaceae</taxon>
        <taxon>Deinococcus</taxon>
    </lineage>
</organism>
<dbReference type="GO" id="GO:0007059">
    <property type="term" value="P:chromosome segregation"/>
    <property type="evidence" value="ECO:0007669"/>
    <property type="project" value="TreeGrafter"/>
</dbReference>
<feature type="domain" description="ParB-like N-terminal" evidence="3">
    <location>
        <begin position="19"/>
        <end position="89"/>
    </location>
</feature>
<dbReference type="RefSeq" id="WP_103128174.1">
    <property type="nucleotide sequence ID" value="NZ_BFAG01000002.1"/>
</dbReference>
<dbReference type="InterPro" id="IPR004437">
    <property type="entry name" value="ParB/RepB/Spo0J"/>
</dbReference>
<dbReference type="GO" id="GO:0003677">
    <property type="term" value="F:DNA binding"/>
    <property type="evidence" value="ECO:0007669"/>
    <property type="project" value="InterPro"/>
</dbReference>
<accession>A0A2I9D3D1</accession>